<organism evidence="2">
    <name type="scientific">Anguilla anguilla</name>
    <name type="common">European freshwater eel</name>
    <name type="synonym">Muraena anguilla</name>
    <dbReference type="NCBI Taxonomy" id="7936"/>
    <lineage>
        <taxon>Eukaryota</taxon>
        <taxon>Metazoa</taxon>
        <taxon>Chordata</taxon>
        <taxon>Craniata</taxon>
        <taxon>Vertebrata</taxon>
        <taxon>Euteleostomi</taxon>
        <taxon>Actinopterygii</taxon>
        <taxon>Neopterygii</taxon>
        <taxon>Teleostei</taxon>
        <taxon>Anguilliformes</taxon>
        <taxon>Anguillidae</taxon>
        <taxon>Anguilla</taxon>
    </lineage>
</organism>
<name>A0A0E9T8V9_ANGAN</name>
<evidence type="ECO:0000313" key="2">
    <source>
        <dbReference type="EMBL" id="JAH49837.1"/>
    </source>
</evidence>
<reference evidence="2" key="1">
    <citation type="submission" date="2014-11" db="EMBL/GenBank/DDBJ databases">
        <authorList>
            <person name="Amaro Gonzalez C."/>
        </authorList>
    </citation>
    <scope>NUCLEOTIDE SEQUENCE</scope>
</reference>
<evidence type="ECO:0000256" key="1">
    <source>
        <dbReference type="SAM" id="MobiDB-lite"/>
    </source>
</evidence>
<feature type="region of interest" description="Disordered" evidence="1">
    <location>
        <begin position="21"/>
        <end position="47"/>
    </location>
</feature>
<sequence>MDLQSSVAYLKNVLNTSKNQPRSIYKNFQKKKPEKLSTQHHAIVDSQ</sequence>
<proteinExistence type="predicted"/>
<accession>A0A0E9T8V9</accession>
<dbReference type="EMBL" id="GBXM01058740">
    <property type="protein sequence ID" value="JAH49837.1"/>
    <property type="molecule type" value="Transcribed_RNA"/>
</dbReference>
<reference evidence="2" key="2">
    <citation type="journal article" date="2015" name="Fish Shellfish Immunol.">
        <title>Early steps in the European eel (Anguilla anguilla)-Vibrio vulnificus interaction in the gills: Role of the RtxA13 toxin.</title>
        <authorList>
            <person name="Callol A."/>
            <person name="Pajuelo D."/>
            <person name="Ebbesson L."/>
            <person name="Teles M."/>
            <person name="MacKenzie S."/>
            <person name="Amaro C."/>
        </authorList>
    </citation>
    <scope>NUCLEOTIDE SEQUENCE</scope>
</reference>
<dbReference type="AlphaFoldDB" id="A0A0E9T8V9"/>
<protein>
    <submittedName>
        <fullName evidence="2">Uncharacterized protein</fullName>
    </submittedName>
</protein>